<dbReference type="PIRSF" id="PIRSF000386">
    <property type="entry name" value="tRNA_mtase"/>
    <property type="match status" value="1"/>
</dbReference>
<evidence type="ECO:0000256" key="6">
    <source>
        <dbReference type="ARBA" id="ARBA00014679"/>
    </source>
</evidence>
<evidence type="ECO:0000256" key="17">
    <source>
        <dbReference type="RuleBase" id="RU003464"/>
    </source>
</evidence>
<evidence type="ECO:0000256" key="13">
    <source>
        <dbReference type="ARBA" id="ARBA00033392"/>
    </source>
</evidence>
<evidence type="ECO:0000256" key="1">
    <source>
        <dbReference type="ARBA" id="ARBA00002634"/>
    </source>
</evidence>
<evidence type="ECO:0000256" key="10">
    <source>
        <dbReference type="ARBA" id="ARBA00022691"/>
    </source>
</evidence>
<sequence>MLRFDIITIFPKIFNSYLAEGLIARAQKKKLIKINIHDLRNWTSDKHKTVDDRPFGGGLGMVIKVEPVFRAVSTLTKLKIKNEKLKITKPKAKIILFTPRGKKFNQKIAYSLSRLNQLILICGRYEGVDERVAKCIADEQISIGDYDLMGGELPAQVLIETVARLIPGVIGKPEFLKERITKERGFIEYPQYTRPEVFEPKKGIRWKVPKLLLSGHHKKIEEWRKKHRKVIEK</sequence>
<dbReference type="FunFam" id="3.40.1280.10:FF:000001">
    <property type="entry name" value="tRNA (guanine-N(1)-)-methyltransferase"/>
    <property type="match status" value="1"/>
</dbReference>
<evidence type="ECO:0000313" key="20">
    <source>
        <dbReference type="Proteomes" id="UP000230767"/>
    </source>
</evidence>
<reference evidence="20" key="1">
    <citation type="submission" date="2017-09" db="EMBL/GenBank/DDBJ databases">
        <title>Depth-based differentiation of microbial function through sediment-hosted aquifers and enrichment of novel symbionts in the deep terrestrial subsurface.</title>
        <authorList>
            <person name="Probst A.J."/>
            <person name="Ladd B."/>
            <person name="Jarett J.K."/>
            <person name="Geller-Mcgrath D.E."/>
            <person name="Sieber C.M.K."/>
            <person name="Emerson J.B."/>
            <person name="Anantharaman K."/>
            <person name="Thomas B.C."/>
            <person name="Malmstrom R."/>
            <person name="Stieglmeier M."/>
            <person name="Klingl A."/>
            <person name="Woyke T."/>
            <person name="Ryan C.M."/>
            <person name="Banfield J.F."/>
        </authorList>
    </citation>
    <scope>NUCLEOTIDE SEQUENCE [LARGE SCALE GENOMIC DNA]</scope>
</reference>
<comment type="subunit">
    <text evidence="4 15 17">Homodimer.</text>
</comment>
<evidence type="ECO:0000256" key="15">
    <source>
        <dbReference type="HAMAP-Rule" id="MF_00605"/>
    </source>
</evidence>
<keyword evidence="10 15" id="KW-0949">S-adenosyl-L-methionine</keyword>
<protein>
    <recommendedName>
        <fullName evidence="6 15">tRNA (guanine-N(1)-)-methyltransferase</fullName>
        <ecNumber evidence="5 15">2.1.1.228</ecNumber>
    </recommendedName>
    <alternativeName>
        <fullName evidence="12 15">M1G-methyltransferase</fullName>
    </alternativeName>
    <alternativeName>
        <fullName evidence="13 15">tRNA [GM37] methyltransferase</fullName>
    </alternativeName>
</protein>
<dbReference type="GO" id="GO:0052906">
    <property type="term" value="F:tRNA (guanine(37)-N1)-methyltransferase activity"/>
    <property type="evidence" value="ECO:0007669"/>
    <property type="project" value="UniProtKB-UniRule"/>
</dbReference>
<dbReference type="PANTHER" id="PTHR46417:SF1">
    <property type="entry name" value="TRNA (GUANINE-N(1)-)-METHYLTRANSFERASE"/>
    <property type="match status" value="1"/>
</dbReference>
<accession>A0A2M7R6T8</accession>
<dbReference type="InterPro" id="IPR002649">
    <property type="entry name" value="tRNA_m1G_MeTrfase_TrmD"/>
</dbReference>
<dbReference type="Gene3D" id="3.40.1280.10">
    <property type="match status" value="1"/>
</dbReference>
<comment type="caution">
    <text evidence="15">Lacks conserved residue(s) required for the propagation of feature annotation.</text>
</comment>
<evidence type="ECO:0000256" key="2">
    <source>
        <dbReference type="ARBA" id="ARBA00004496"/>
    </source>
</evidence>
<comment type="caution">
    <text evidence="19">The sequence shown here is derived from an EMBL/GenBank/DDBJ whole genome shotgun (WGS) entry which is preliminary data.</text>
</comment>
<dbReference type="NCBIfam" id="TIGR00088">
    <property type="entry name" value="trmD"/>
    <property type="match status" value="1"/>
</dbReference>
<dbReference type="EMBL" id="PFLW01000024">
    <property type="protein sequence ID" value="PIY89453.1"/>
    <property type="molecule type" value="Genomic_DNA"/>
</dbReference>
<feature type="binding site" evidence="15 16">
    <location>
        <position position="123"/>
    </location>
    <ligand>
        <name>S-adenosyl-L-methionine</name>
        <dbReference type="ChEBI" id="CHEBI:59789"/>
    </ligand>
</feature>
<evidence type="ECO:0000256" key="5">
    <source>
        <dbReference type="ARBA" id="ARBA00012807"/>
    </source>
</evidence>
<comment type="catalytic activity">
    <reaction evidence="14 15 17">
        <text>guanosine(37) in tRNA + S-adenosyl-L-methionine = N(1)-methylguanosine(37) in tRNA + S-adenosyl-L-homocysteine + H(+)</text>
        <dbReference type="Rhea" id="RHEA:36899"/>
        <dbReference type="Rhea" id="RHEA-COMP:10145"/>
        <dbReference type="Rhea" id="RHEA-COMP:10147"/>
        <dbReference type="ChEBI" id="CHEBI:15378"/>
        <dbReference type="ChEBI" id="CHEBI:57856"/>
        <dbReference type="ChEBI" id="CHEBI:59789"/>
        <dbReference type="ChEBI" id="CHEBI:73542"/>
        <dbReference type="ChEBI" id="CHEBI:74269"/>
        <dbReference type="EC" id="2.1.1.228"/>
    </reaction>
</comment>
<evidence type="ECO:0000256" key="12">
    <source>
        <dbReference type="ARBA" id="ARBA00029736"/>
    </source>
</evidence>
<dbReference type="InterPro" id="IPR029028">
    <property type="entry name" value="Alpha/beta_knot_MTases"/>
</dbReference>
<dbReference type="Pfam" id="PF01746">
    <property type="entry name" value="tRNA_m1G_MT"/>
    <property type="match status" value="1"/>
</dbReference>
<dbReference type="EC" id="2.1.1.228" evidence="5 15"/>
<dbReference type="NCBIfam" id="NF000648">
    <property type="entry name" value="PRK00026.1"/>
    <property type="match status" value="1"/>
</dbReference>
<evidence type="ECO:0000256" key="14">
    <source>
        <dbReference type="ARBA" id="ARBA00047783"/>
    </source>
</evidence>
<proteinExistence type="inferred from homology"/>
<dbReference type="InterPro" id="IPR029026">
    <property type="entry name" value="tRNA_m1G_MTases_N"/>
</dbReference>
<evidence type="ECO:0000259" key="18">
    <source>
        <dbReference type="Pfam" id="PF01746"/>
    </source>
</evidence>
<dbReference type="InterPro" id="IPR016009">
    <property type="entry name" value="tRNA_MeTrfase_TRMD/TRM10"/>
</dbReference>
<name>A0A2M7R6T8_9BACT</name>
<evidence type="ECO:0000256" key="8">
    <source>
        <dbReference type="ARBA" id="ARBA00022603"/>
    </source>
</evidence>
<dbReference type="Gene3D" id="1.10.1270.20">
    <property type="entry name" value="tRNA(m1g37)methyltransferase, domain 2"/>
    <property type="match status" value="1"/>
</dbReference>
<dbReference type="PANTHER" id="PTHR46417">
    <property type="entry name" value="TRNA (GUANINE-N(1)-)-METHYLTRANSFERASE"/>
    <property type="match status" value="1"/>
</dbReference>
<evidence type="ECO:0000256" key="3">
    <source>
        <dbReference type="ARBA" id="ARBA00007630"/>
    </source>
</evidence>
<dbReference type="GO" id="GO:0002939">
    <property type="term" value="P:tRNA N1-guanine methylation"/>
    <property type="evidence" value="ECO:0007669"/>
    <property type="project" value="TreeGrafter"/>
</dbReference>
<comment type="function">
    <text evidence="1 15 17">Specifically methylates guanosine-37 in various tRNAs.</text>
</comment>
<evidence type="ECO:0000313" key="19">
    <source>
        <dbReference type="EMBL" id="PIY89453.1"/>
    </source>
</evidence>
<keyword evidence="7 15" id="KW-0963">Cytoplasm</keyword>
<dbReference type="SUPFAM" id="SSF75217">
    <property type="entry name" value="alpha/beta knot"/>
    <property type="match status" value="1"/>
</dbReference>
<gene>
    <name evidence="15" type="primary">trmD</name>
    <name evidence="19" type="ORF">COY73_00930</name>
</gene>
<keyword evidence="11 15" id="KW-0819">tRNA processing</keyword>
<evidence type="ECO:0000256" key="4">
    <source>
        <dbReference type="ARBA" id="ARBA00011738"/>
    </source>
</evidence>
<dbReference type="Proteomes" id="UP000230767">
    <property type="component" value="Unassembled WGS sequence"/>
</dbReference>
<keyword evidence="9 15" id="KW-0808">Transferase</keyword>
<comment type="subcellular location">
    <subcellularLocation>
        <location evidence="2 15 17">Cytoplasm</location>
    </subcellularLocation>
</comment>
<evidence type="ECO:0000256" key="9">
    <source>
        <dbReference type="ARBA" id="ARBA00022679"/>
    </source>
</evidence>
<dbReference type="GO" id="GO:0005829">
    <property type="term" value="C:cytosol"/>
    <property type="evidence" value="ECO:0007669"/>
    <property type="project" value="TreeGrafter"/>
</dbReference>
<evidence type="ECO:0000256" key="7">
    <source>
        <dbReference type="ARBA" id="ARBA00022490"/>
    </source>
</evidence>
<evidence type="ECO:0000256" key="16">
    <source>
        <dbReference type="PIRSR" id="PIRSR000386-1"/>
    </source>
</evidence>
<comment type="similarity">
    <text evidence="3 15 17">Belongs to the RNA methyltransferase TrmD family.</text>
</comment>
<dbReference type="CDD" id="cd18080">
    <property type="entry name" value="TrmD-like"/>
    <property type="match status" value="1"/>
</dbReference>
<feature type="domain" description="tRNA methyltransferase TRMD/TRM10-type" evidence="18">
    <location>
        <begin position="2"/>
        <end position="229"/>
    </location>
</feature>
<dbReference type="AlphaFoldDB" id="A0A2M7R6T8"/>
<organism evidence="19 20">
    <name type="scientific">Candidatus Nealsonbacteria bacterium CG_4_10_14_0_8_um_filter_37_14</name>
    <dbReference type="NCBI Taxonomy" id="1974684"/>
    <lineage>
        <taxon>Bacteria</taxon>
        <taxon>Candidatus Nealsoniibacteriota</taxon>
    </lineage>
</organism>
<dbReference type="HAMAP" id="MF_00605">
    <property type="entry name" value="TrmD"/>
    <property type="match status" value="1"/>
</dbReference>
<dbReference type="InterPro" id="IPR023148">
    <property type="entry name" value="tRNA_m1G_MeTrfase_C_sf"/>
</dbReference>
<evidence type="ECO:0000256" key="11">
    <source>
        <dbReference type="ARBA" id="ARBA00022694"/>
    </source>
</evidence>
<keyword evidence="8 15" id="KW-0489">Methyltransferase</keyword>